<feature type="transmembrane region" description="Helical" evidence="1">
    <location>
        <begin position="183"/>
        <end position="202"/>
    </location>
</feature>
<dbReference type="Proteomes" id="UP001195624">
    <property type="component" value="Unassembled WGS sequence"/>
</dbReference>
<keyword evidence="1" id="KW-0812">Transmembrane</keyword>
<feature type="transmembrane region" description="Helical" evidence="1">
    <location>
        <begin position="31"/>
        <end position="51"/>
    </location>
</feature>
<gene>
    <name evidence="2" type="ORF">J2125_002910</name>
</gene>
<feature type="transmembrane region" description="Helical" evidence="1">
    <location>
        <begin position="115"/>
        <end position="138"/>
    </location>
</feature>
<reference evidence="3" key="1">
    <citation type="submission" date="2023-07" db="EMBL/GenBank/DDBJ databases">
        <title>Genome mining of underrepresented organisms for secondary metabolites.</title>
        <authorList>
            <person name="D'Agostino P.M."/>
        </authorList>
    </citation>
    <scope>NUCLEOTIDE SEQUENCE [LARGE SCALE GENOMIC DNA]</scope>
    <source>
        <strain evidence="3">WS4403</strain>
    </source>
</reference>
<comment type="caution">
    <text evidence="2">The sequence shown here is derived from an EMBL/GenBank/DDBJ whole genome shotgun (WGS) entry which is preliminary data.</text>
</comment>
<evidence type="ECO:0000256" key="1">
    <source>
        <dbReference type="SAM" id="Phobius"/>
    </source>
</evidence>
<feature type="transmembrane region" description="Helical" evidence="1">
    <location>
        <begin position="80"/>
        <end position="103"/>
    </location>
</feature>
<keyword evidence="1" id="KW-0472">Membrane</keyword>
<dbReference type="RefSeq" id="WP_017800522.1">
    <property type="nucleotide sequence ID" value="NZ_JAGGMQ010000001.1"/>
</dbReference>
<feature type="transmembrane region" description="Helical" evidence="1">
    <location>
        <begin position="208"/>
        <end position="226"/>
    </location>
</feature>
<evidence type="ECO:0000313" key="2">
    <source>
        <dbReference type="EMBL" id="MBP2169718.1"/>
    </source>
</evidence>
<name>A0ABS4PAP4_9GAMM</name>
<organism evidence="2 3">
    <name type="scientific">Winslowiella toletana</name>
    <dbReference type="NCBI Taxonomy" id="92490"/>
    <lineage>
        <taxon>Bacteria</taxon>
        <taxon>Pseudomonadati</taxon>
        <taxon>Pseudomonadota</taxon>
        <taxon>Gammaproteobacteria</taxon>
        <taxon>Enterobacterales</taxon>
        <taxon>Erwiniaceae</taxon>
        <taxon>Winslowiella</taxon>
    </lineage>
</organism>
<accession>A0ABS4PAP4</accession>
<evidence type="ECO:0008006" key="4">
    <source>
        <dbReference type="Google" id="ProtNLM"/>
    </source>
</evidence>
<keyword evidence="3" id="KW-1185">Reference proteome</keyword>
<feature type="transmembrane region" description="Helical" evidence="1">
    <location>
        <begin position="231"/>
        <end position="250"/>
    </location>
</feature>
<keyword evidence="1" id="KW-1133">Transmembrane helix</keyword>
<evidence type="ECO:0000313" key="3">
    <source>
        <dbReference type="Proteomes" id="UP001195624"/>
    </source>
</evidence>
<feature type="transmembrane region" description="Helical" evidence="1">
    <location>
        <begin position="270"/>
        <end position="288"/>
    </location>
</feature>
<sequence>MKTRMILIGWLAFVCCDFALAMLSLQVRDVWSLSSLVWFPAGLLLGVVCALPVRYWLAWLLSAALMHLVASQLYGRPVNVSLIFCGFDVLLLMVTALIWQFYYGAMYRPSRPRDILALALLCGISGVAERLITTWALFLLDYPIDQSLSLLSMGGYVLSYLPLTFFVLWLVTIGSEPQGDIWLWLLAFGMLLAQLMLFFAPVSSSEELRWQDLALMFSFALPLLLAMRGDLLLLSIFLSLSVVSVVGATLFGQGPFYHPQRNVQQDVLLATWYCAAFSLPALLCASWISQRYAQLARHQWREQLMDTVLQQGWFHRFQLNSAGAISWRYQSRWQDTSHAPAYWSQFIAWLHPEDRQAVEQLKASAPQIPQVLAVRLADVSGQFHRTTMALIACRKGNQLWFEGVLFPDAQTASVRRPS</sequence>
<dbReference type="EMBL" id="JAGGMQ010000001">
    <property type="protein sequence ID" value="MBP2169718.1"/>
    <property type="molecule type" value="Genomic_DNA"/>
</dbReference>
<feature type="transmembrane region" description="Helical" evidence="1">
    <location>
        <begin position="150"/>
        <end position="171"/>
    </location>
</feature>
<protein>
    <recommendedName>
        <fullName evidence="4">MASE1 domain-containing protein</fullName>
    </recommendedName>
</protein>
<proteinExistence type="predicted"/>